<dbReference type="AlphaFoldDB" id="A0A940Y5N4"/>
<keyword evidence="2" id="KW-1185">Reference proteome</keyword>
<dbReference type="Proteomes" id="UP000676246">
    <property type="component" value="Unassembled WGS sequence"/>
</dbReference>
<gene>
    <name evidence="1" type="ORF">KAK03_01615</name>
</gene>
<evidence type="ECO:0000313" key="2">
    <source>
        <dbReference type="Proteomes" id="UP000676246"/>
    </source>
</evidence>
<dbReference type="RefSeq" id="WP_210851411.1">
    <property type="nucleotide sequence ID" value="NZ_JAGQDD010000001.1"/>
</dbReference>
<comment type="caution">
    <text evidence="1">The sequence shown here is derived from an EMBL/GenBank/DDBJ whole genome shotgun (WGS) entry which is preliminary data.</text>
</comment>
<organism evidence="1 2">
    <name type="scientific">Ideonella alba</name>
    <dbReference type="NCBI Taxonomy" id="2824118"/>
    <lineage>
        <taxon>Bacteria</taxon>
        <taxon>Pseudomonadati</taxon>
        <taxon>Pseudomonadota</taxon>
        <taxon>Betaproteobacteria</taxon>
        <taxon>Burkholderiales</taxon>
        <taxon>Sphaerotilaceae</taxon>
        <taxon>Ideonella</taxon>
    </lineage>
</organism>
<accession>A0A940Y5N4</accession>
<sequence length="206" mass="23461">MFVNCPFDAAYLPLLHACLFTIHDCGFVARSALEANGSGETRLAKIVRIIGESRFSIHDICRVEWSAEQSLPRFNMPFECGLAVGASRFGSTRRGQRDFLLLAAERFQDKQTLSDLAGQDASYHDHQPALLIKAVRKFLAAKTKELWPEAHRPRGDADISQRLRRFEADLPAMAARVSITIDEMRSLDYVPEWLELATRWQWLNVR</sequence>
<reference evidence="1 2" key="1">
    <citation type="submission" date="2021-04" db="EMBL/GenBank/DDBJ databases">
        <title>The genome sequence of Ideonella sp. 3Y2.</title>
        <authorList>
            <person name="Liu Y."/>
        </authorList>
    </citation>
    <scope>NUCLEOTIDE SEQUENCE [LARGE SCALE GENOMIC DNA]</scope>
    <source>
        <strain evidence="1 2">3Y2</strain>
    </source>
</reference>
<dbReference type="EMBL" id="JAGQDD010000001">
    <property type="protein sequence ID" value="MBQ0929166.1"/>
    <property type="molecule type" value="Genomic_DNA"/>
</dbReference>
<proteinExistence type="predicted"/>
<protein>
    <submittedName>
        <fullName evidence="1">Uncharacterized protein</fullName>
    </submittedName>
</protein>
<name>A0A940Y5N4_9BURK</name>
<evidence type="ECO:0000313" key="1">
    <source>
        <dbReference type="EMBL" id="MBQ0929166.1"/>
    </source>
</evidence>